<keyword evidence="4" id="KW-1185">Reference proteome</keyword>
<dbReference type="EMBL" id="QKYN01000120">
    <property type="protein sequence ID" value="RAG82222.1"/>
    <property type="molecule type" value="Genomic_DNA"/>
</dbReference>
<evidence type="ECO:0000259" key="2">
    <source>
        <dbReference type="PROSITE" id="PS50112"/>
    </source>
</evidence>
<dbReference type="Gene3D" id="3.30.450.20">
    <property type="entry name" value="PAS domain"/>
    <property type="match status" value="1"/>
</dbReference>
<feature type="domain" description="PAS" evidence="2">
    <location>
        <begin position="18"/>
        <end position="63"/>
    </location>
</feature>
<reference evidence="3 4" key="1">
    <citation type="submission" date="2018-06" db="EMBL/GenBank/DDBJ databases">
        <title>Streptacidiphilus pinicola sp. nov., isolated from pine grove soil.</title>
        <authorList>
            <person name="Roh S.G."/>
            <person name="Park S."/>
            <person name="Kim M.-K."/>
            <person name="Yun B.-R."/>
            <person name="Park J."/>
            <person name="Kim M.J."/>
            <person name="Kim Y.S."/>
            <person name="Kim S.B."/>
        </authorList>
    </citation>
    <scope>NUCLEOTIDE SEQUENCE [LARGE SCALE GENOMIC DNA]</scope>
    <source>
        <strain evidence="3 4">MMS16-CNU450</strain>
    </source>
</reference>
<sequence length="192" mass="20426">MSAARPEEPSGDGPSPASGSLTERAFDQASVPWMLCAPDGRLLRINDAMTELAGLAETELHGRLPTALQRGDNGPINLVDSSVFEESTRLIREVGATGIPQTLETYVRAPGESETQAWQVRYTPVRGADGQLEAVALTAVDFTEQFAARQRLSLLNAATSGIGASLDVTRTAQDLVDVTVPVFADFVSVDLL</sequence>
<dbReference type="SUPFAM" id="SSF55785">
    <property type="entry name" value="PYP-like sensor domain (PAS domain)"/>
    <property type="match status" value="1"/>
</dbReference>
<dbReference type="Proteomes" id="UP000248889">
    <property type="component" value="Unassembled WGS sequence"/>
</dbReference>
<dbReference type="RefSeq" id="WP_165845685.1">
    <property type="nucleotide sequence ID" value="NZ_QKYN01000120.1"/>
</dbReference>
<comment type="caution">
    <text evidence="3">The sequence shown here is derived from an EMBL/GenBank/DDBJ whole genome shotgun (WGS) entry which is preliminary data.</text>
</comment>
<gene>
    <name evidence="3" type="ORF">DN069_28845</name>
</gene>
<dbReference type="InterPro" id="IPR035965">
    <property type="entry name" value="PAS-like_dom_sf"/>
</dbReference>
<dbReference type="InterPro" id="IPR000014">
    <property type="entry name" value="PAS"/>
</dbReference>
<feature type="region of interest" description="Disordered" evidence="1">
    <location>
        <begin position="1"/>
        <end position="21"/>
    </location>
</feature>
<accession>A0A2X0IB80</accession>
<evidence type="ECO:0000313" key="4">
    <source>
        <dbReference type="Proteomes" id="UP000248889"/>
    </source>
</evidence>
<organism evidence="3 4">
    <name type="scientific">Streptacidiphilus pinicola</name>
    <dbReference type="NCBI Taxonomy" id="2219663"/>
    <lineage>
        <taxon>Bacteria</taxon>
        <taxon>Bacillati</taxon>
        <taxon>Actinomycetota</taxon>
        <taxon>Actinomycetes</taxon>
        <taxon>Kitasatosporales</taxon>
        <taxon>Streptomycetaceae</taxon>
        <taxon>Streptacidiphilus</taxon>
    </lineage>
</organism>
<proteinExistence type="predicted"/>
<feature type="compositionally biased region" description="Low complexity" evidence="1">
    <location>
        <begin position="11"/>
        <end position="20"/>
    </location>
</feature>
<dbReference type="Pfam" id="PF08448">
    <property type="entry name" value="PAS_4"/>
    <property type="match status" value="1"/>
</dbReference>
<dbReference type="PROSITE" id="PS50112">
    <property type="entry name" value="PAS"/>
    <property type="match status" value="1"/>
</dbReference>
<dbReference type="InterPro" id="IPR013656">
    <property type="entry name" value="PAS_4"/>
</dbReference>
<evidence type="ECO:0000313" key="3">
    <source>
        <dbReference type="EMBL" id="RAG82222.1"/>
    </source>
</evidence>
<dbReference type="CDD" id="cd00130">
    <property type="entry name" value="PAS"/>
    <property type="match status" value="1"/>
</dbReference>
<name>A0A2X0IB80_9ACTN</name>
<protein>
    <submittedName>
        <fullName evidence="3">PAS sensor protein</fullName>
    </submittedName>
</protein>
<evidence type="ECO:0000256" key="1">
    <source>
        <dbReference type="SAM" id="MobiDB-lite"/>
    </source>
</evidence>
<dbReference type="AlphaFoldDB" id="A0A2X0IB80"/>
<feature type="non-terminal residue" evidence="3">
    <location>
        <position position="192"/>
    </location>
</feature>